<evidence type="ECO:0000256" key="10">
    <source>
        <dbReference type="ARBA" id="ARBA00023077"/>
    </source>
</evidence>
<evidence type="ECO:0000256" key="7">
    <source>
        <dbReference type="ARBA" id="ARBA00022729"/>
    </source>
</evidence>
<dbReference type="InterPro" id="IPR011662">
    <property type="entry name" value="Secretin/TonB_short_N"/>
</dbReference>
<evidence type="ECO:0000256" key="16">
    <source>
        <dbReference type="RuleBase" id="RU003357"/>
    </source>
</evidence>
<dbReference type="Pfam" id="PF00593">
    <property type="entry name" value="TonB_dep_Rec_b-barrel"/>
    <property type="match status" value="1"/>
</dbReference>
<dbReference type="PROSITE" id="PS01156">
    <property type="entry name" value="TONB_DEPENDENT_REC_2"/>
    <property type="match status" value="1"/>
</dbReference>
<dbReference type="Pfam" id="PF07660">
    <property type="entry name" value="STN"/>
    <property type="match status" value="1"/>
</dbReference>
<dbReference type="InterPro" id="IPR039426">
    <property type="entry name" value="TonB-dep_rcpt-like"/>
</dbReference>
<dbReference type="InterPro" id="IPR000531">
    <property type="entry name" value="Beta-barrel_TonB"/>
</dbReference>
<dbReference type="GO" id="GO:0015891">
    <property type="term" value="P:siderophore transport"/>
    <property type="evidence" value="ECO:0007669"/>
    <property type="project" value="InterPro"/>
</dbReference>
<dbReference type="Gene3D" id="3.55.50.30">
    <property type="match status" value="1"/>
</dbReference>
<protein>
    <submittedName>
        <fullName evidence="18">TonB-dependent siderophore receptor</fullName>
    </submittedName>
</protein>
<dbReference type="CDD" id="cd01347">
    <property type="entry name" value="ligand_gated_channel"/>
    <property type="match status" value="1"/>
</dbReference>
<keyword evidence="9" id="KW-0406">Ion transport</keyword>
<dbReference type="InterPro" id="IPR037066">
    <property type="entry name" value="Plug_dom_sf"/>
</dbReference>
<name>A0A3L0W1S0_ECOLX</name>
<dbReference type="PANTHER" id="PTHR32552">
    <property type="entry name" value="FERRICHROME IRON RECEPTOR-RELATED"/>
    <property type="match status" value="1"/>
</dbReference>
<accession>A0A3L0W1S0</accession>
<evidence type="ECO:0000256" key="3">
    <source>
        <dbReference type="ARBA" id="ARBA00022448"/>
    </source>
</evidence>
<feature type="short sequence motif" description="TonB C-terminal box" evidence="15">
    <location>
        <begin position="807"/>
        <end position="824"/>
    </location>
</feature>
<dbReference type="InterPro" id="IPR010105">
    <property type="entry name" value="TonB_sidphr_rcpt"/>
</dbReference>
<keyword evidence="10 16" id="KW-0798">TonB box</keyword>
<keyword evidence="6 14" id="KW-0812">Transmembrane</keyword>
<evidence type="ECO:0000313" key="18">
    <source>
        <dbReference type="EMBL" id="MHO06190.1"/>
    </source>
</evidence>
<keyword evidence="13 14" id="KW-0998">Cell outer membrane</keyword>
<evidence type="ECO:0000256" key="2">
    <source>
        <dbReference type="ARBA" id="ARBA00009810"/>
    </source>
</evidence>
<keyword evidence="7" id="KW-0732">Signal</keyword>
<dbReference type="GO" id="GO:0038023">
    <property type="term" value="F:signaling receptor activity"/>
    <property type="evidence" value="ECO:0007669"/>
    <property type="project" value="InterPro"/>
</dbReference>
<sequence>MLKPHLLHPAALAHPPLAQTVSRFSLNKLGVAARLAILAGVSGTLLLGLAPSAQAQSPEQSVTATKSLSIPAGSLALALTTFSSETGISLELDDKALQGMTSPGLAGQYSPPQGLALLLSGHDLVAEPAGEGRYKVRRQAGVSADEVMVVQGRQTYAGGQVASDSRVGLLGNKHFMDTPFNTVSYTEEYIENEQAQDIGSLAGATNASIYVPSKRSVFETFYMRGFSTTASDMTFNGLIGMAPNMRSSTEMAERVDVLKGPSVLLNGMPPDGSVGGSINIVPKRAGKDPLAKVTATYESDGLGGVHLDLGRRFGEEKQWGVRFNGVYRDGDTPVNDQQHKMELTSIGLDWRNERARASLDLYRQHEEVDGVNYFSIFSIANTVTQLPTAKKGDYSLAPAWAYTINDTRAAVLRGEYDLTDSLTAFAAWGQREGGYRALITRNTLLNNAGDINAMAIRSERDGTQRSGEAGLRGNLGTGPVDHAWSLAATHYTSELSFKDRMYPNHTITNYDHLDFGSAPDQSGFGAVTSSSDAKLESVALVDTLSFLDGDLQWTVGARHQMVESTNYGASGAQTSHYDESRLSPATAILVKVRDDLSLYTNYIEGLGQGGTAPTTASNAGEIMKPYQTKQYEVGAKLDLGQFAHTLSLFQIAKPSAYTDPVSNVYGVYGEQRNRGIEWDLFGELTPELRLLGGASYTQAELTKALNKANEGNQATGVPKVMAKLGLEYDLAALPGLTLTGNTQFVGKRYVTDDNRMSLSPYTTFDLGARYTTKIATKEVTVRASVQNLTNHAYWLGSWSGGDGSGLSGGLGSPRTFLLSTSLAF</sequence>
<evidence type="ECO:0000256" key="5">
    <source>
        <dbReference type="ARBA" id="ARBA00022496"/>
    </source>
</evidence>
<reference evidence="18" key="1">
    <citation type="submission" date="2018-10" db="EMBL/GenBank/DDBJ databases">
        <authorList>
            <consortium name="NARMS: The National Antimicrobial Resistance Monitoring System"/>
        </authorList>
    </citation>
    <scope>NUCLEOTIDE SEQUENCE [LARGE SCALE GENOMIC DNA]</scope>
    <source>
        <strain evidence="18">CVM N17EC0388</strain>
    </source>
</reference>
<dbReference type="InterPro" id="IPR012910">
    <property type="entry name" value="Plug_dom"/>
</dbReference>
<keyword evidence="4 14" id="KW-1134">Transmembrane beta strand</keyword>
<evidence type="ECO:0000256" key="12">
    <source>
        <dbReference type="ARBA" id="ARBA00023170"/>
    </source>
</evidence>
<proteinExistence type="inferred from homology"/>
<keyword evidence="3 14" id="KW-0813">Transport</keyword>
<organism evidence="18">
    <name type="scientific">Escherichia coli</name>
    <dbReference type="NCBI Taxonomy" id="562"/>
    <lineage>
        <taxon>Bacteria</taxon>
        <taxon>Pseudomonadati</taxon>
        <taxon>Pseudomonadota</taxon>
        <taxon>Gammaproteobacteria</taxon>
        <taxon>Enterobacterales</taxon>
        <taxon>Enterobacteriaceae</taxon>
        <taxon>Escherichia</taxon>
    </lineage>
</organism>
<evidence type="ECO:0000256" key="11">
    <source>
        <dbReference type="ARBA" id="ARBA00023136"/>
    </source>
</evidence>
<evidence type="ECO:0000256" key="13">
    <source>
        <dbReference type="ARBA" id="ARBA00023237"/>
    </source>
</evidence>
<keyword evidence="11 14" id="KW-0472">Membrane</keyword>
<dbReference type="NCBIfam" id="TIGR01783">
    <property type="entry name" value="TonB-siderophor"/>
    <property type="match status" value="1"/>
</dbReference>
<dbReference type="EMBL" id="RNRV01000037">
    <property type="protein sequence ID" value="MHO06190.1"/>
    <property type="molecule type" value="Genomic_DNA"/>
</dbReference>
<keyword evidence="8" id="KW-0408">Iron</keyword>
<feature type="domain" description="Secretin/TonB short N-terminal" evidence="17">
    <location>
        <begin position="88"/>
        <end position="139"/>
    </location>
</feature>
<dbReference type="AlphaFoldDB" id="A0A3L0W1S0"/>
<dbReference type="Pfam" id="PF07715">
    <property type="entry name" value="Plug"/>
    <property type="match status" value="1"/>
</dbReference>
<evidence type="ECO:0000256" key="8">
    <source>
        <dbReference type="ARBA" id="ARBA00023004"/>
    </source>
</evidence>
<keyword evidence="5" id="KW-0410">Iron transport</keyword>
<dbReference type="InterPro" id="IPR010917">
    <property type="entry name" value="TonB_rcpt_CS"/>
</dbReference>
<evidence type="ECO:0000256" key="15">
    <source>
        <dbReference type="PROSITE-ProRule" id="PRU10144"/>
    </source>
</evidence>
<dbReference type="SMART" id="SM00965">
    <property type="entry name" value="STN"/>
    <property type="match status" value="1"/>
</dbReference>
<evidence type="ECO:0000259" key="17">
    <source>
        <dbReference type="SMART" id="SM00965"/>
    </source>
</evidence>
<keyword evidence="12 18" id="KW-0675">Receptor</keyword>
<comment type="caution">
    <text evidence="18">The sequence shown here is derived from an EMBL/GenBank/DDBJ whole genome shotgun (WGS) entry which is preliminary data.</text>
</comment>
<dbReference type="Gene3D" id="2.40.170.20">
    <property type="entry name" value="TonB-dependent receptor, beta-barrel domain"/>
    <property type="match status" value="1"/>
</dbReference>
<dbReference type="PROSITE" id="PS52016">
    <property type="entry name" value="TONB_DEPENDENT_REC_3"/>
    <property type="match status" value="1"/>
</dbReference>
<dbReference type="PANTHER" id="PTHR32552:SF82">
    <property type="entry name" value="FCUA PROTEIN"/>
    <property type="match status" value="1"/>
</dbReference>
<evidence type="ECO:0000256" key="9">
    <source>
        <dbReference type="ARBA" id="ARBA00023065"/>
    </source>
</evidence>
<dbReference type="GO" id="GO:0015344">
    <property type="term" value="F:siderophore uptake transmembrane transporter activity"/>
    <property type="evidence" value="ECO:0007669"/>
    <property type="project" value="TreeGrafter"/>
</dbReference>
<comment type="subcellular location">
    <subcellularLocation>
        <location evidence="1 14">Cell outer membrane</location>
        <topology evidence="1 14">Multi-pass membrane protein</topology>
    </subcellularLocation>
</comment>
<comment type="similarity">
    <text evidence="2 14 16">Belongs to the TonB-dependent receptor family.</text>
</comment>
<evidence type="ECO:0000256" key="1">
    <source>
        <dbReference type="ARBA" id="ARBA00004571"/>
    </source>
</evidence>
<evidence type="ECO:0000256" key="6">
    <source>
        <dbReference type="ARBA" id="ARBA00022692"/>
    </source>
</evidence>
<dbReference type="SUPFAM" id="SSF56935">
    <property type="entry name" value="Porins"/>
    <property type="match status" value="1"/>
</dbReference>
<dbReference type="InterPro" id="IPR036942">
    <property type="entry name" value="Beta-barrel_TonB_sf"/>
</dbReference>
<evidence type="ECO:0000256" key="14">
    <source>
        <dbReference type="PROSITE-ProRule" id="PRU01360"/>
    </source>
</evidence>
<dbReference type="GO" id="GO:0009279">
    <property type="term" value="C:cell outer membrane"/>
    <property type="evidence" value="ECO:0007669"/>
    <property type="project" value="UniProtKB-SubCell"/>
</dbReference>
<evidence type="ECO:0000256" key="4">
    <source>
        <dbReference type="ARBA" id="ARBA00022452"/>
    </source>
</evidence>
<gene>
    <name evidence="18" type="ORF">D9F05_17800</name>
</gene>
<dbReference type="Gene3D" id="2.170.130.10">
    <property type="entry name" value="TonB-dependent receptor, plug domain"/>
    <property type="match status" value="1"/>
</dbReference>